<dbReference type="Proteomes" id="UP000756921">
    <property type="component" value="Unassembled WGS sequence"/>
</dbReference>
<feature type="transmembrane region" description="Helical" evidence="2">
    <location>
        <begin position="147"/>
        <end position="170"/>
    </location>
</feature>
<protein>
    <submittedName>
        <fullName evidence="3">Uncharacterized protein</fullName>
    </submittedName>
</protein>
<dbReference type="AlphaFoldDB" id="A0A9P6GQW6"/>
<organism evidence="3 4">
    <name type="scientific">Paraphaeosphaeria minitans</name>
    <dbReference type="NCBI Taxonomy" id="565426"/>
    <lineage>
        <taxon>Eukaryota</taxon>
        <taxon>Fungi</taxon>
        <taxon>Dikarya</taxon>
        <taxon>Ascomycota</taxon>
        <taxon>Pezizomycotina</taxon>
        <taxon>Dothideomycetes</taxon>
        <taxon>Pleosporomycetidae</taxon>
        <taxon>Pleosporales</taxon>
        <taxon>Massarineae</taxon>
        <taxon>Didymosphaeriaceae</taxon>
        <taxon>Paraphaeosphaeria</taxon>
    </lineage>
</organism>
<name>A0A9P6GQW6_9PLEO</name>
<evidence type="ECO:0000313" key="4">
    <source>
        <dbReference type="Proteomes" id="UP000756921"/>
    </source>
</evidence>
<keyword evidence="2" id="KW-0812">Transmembrane</keyword>
<keyword evidence="2" id="KW-0472">Membrane</keyword>
<evidence type="ECO:0000313" key="3">
    <source>
        <dbReference type="EMBL" id="KAF9740187.1"/>
    </source>
</evidence>
<feature type="compositionally biased region" description="Low complexity" evidence="1">
    <location>
        <begin position="324"/>
        <end position="335"/>
    </location>
</feature>
<sequence>MSNKVLDLFEPTCKDGAKWYACEATSSNRSPFVGCCKTDPCSISGCALGNLAPVSFNASAYGTLPDPSCGSASTFYSCVNIPKNDTTFWGCCKTNACIHRGEPDNKSCPQNDLTAAVLDTASLQQAYSIDGKTGSDDPSGGSSHTGVIVGAVVGGVAVVAIIALLAFCLFKKRRNAKKDARPASSSSRAAFPGQGEKTEYRHSAYDEGTDTASTLSPATPASAHTRPPRGPHDHDHELAHALGMSNVSPAPPLYNKSPQPPPFATFGQHQYAPVAQSSEPQELPADLAAGGAQRYSELPAEGSQAMRAPAELESSMVSPQLFESPRQSPRVPQSSREGEGTGERPGTADTTYRISLGGLGIASPR</sequence>
<accession>A0A9P6GQW6</accession>
<keyword evidence="2" id="KW-1133">Transmembrane helix</keyword>
<feature type="region of interest" description="Disordered" evidence="1">
    <location>
        <begin position="178"/>
        <end position="267"/>
    </location>
</feature>
<feature type="compositionally biased region" description="Basic and acidic residues" evidence="1">
    <location>
        <begin position="196"/>
        <end position="205"/>
    </location>
</feature>
<evidence type="ECO:0000256" key="1">
    <source>
        <dbReference type="SAM" id="MobiDB-lite"/>
    </source>
</evidence>
<feature type="region of interest" description="Disordered" evidence="1">
    <location>
        <begin position="298"/>
        <end position="365"/>
    </location>
</feature>
<feature type="compositionally biased region" description="Basic and acidic residues" evidence="1">
    <location>
        <begin position="230"/>
        <end position="239"/>
    </location>
</feature>
<dbReference type="EMBL" id="WJXW01000002">
    <property type="protein sequence ID" value="KAF9740187.1"/>
    <property type="molecule type" value="Genomic_DNA"/>
</dbReference>
<proteinExistence type="predicted"/>
<keyword evidence="4" id="KW-1185">Reference proteome</keyword>
<evidence type="ECO:0000256" key="2">
    <source>
        <dbReference type="SAM" id="Phobius"/>
    </source>
</evidence>
<gene>
    <name evidence="3" type="ORF">PMIN01_02822</name>
</gene>
<dbReference type="OrthoDB" id="3692311at2759"/>
<comment type="caution">
    <text evidence="3">The sequence shown here is derived from an EMBL/GenBank/DDBJ whole genome shotgun (WGS) entry which is preliminary data.</text>
</comment>
<feature type="compositionally biased region" description="Low complexity" evidence="1">
    <location>
        <begin position="210"/>
        <end position="223"/>
    </location>
</feature>
<reference evidence="3" key="1">
    <citation type="journal article" date="2020" name="Mol. Plant Microbe Interact.">
        <title>Genome Sequence of the Biocontrol Agent Coniothyrium minitans strain Conio (IMI 134523).</title>
        <authorList>
            <person name="Patel D."/>
            <person name="Shittu T.A."/>
            <person name="Baroncelli R."/>
            <person name="Muthumeenakshi S."/>
            <person name="Osborne T.H."/>
            <person name="Janganan T.K."/>
            <person name="Sreenivasaprasad S."/>
        </authorList>
    </citation>
    <scope>NUCLEOTIDE SEQUENCE</scope>
    <source>
        <strain evidence="3">Conio</strain>
    </source>
</reference>